<gene>
    <name evidence="2" type="ORF">JBF12_01095</name>
</gene>
<dbReference type="PANTHER" id="PTHR36456">
    <property type="entry name" value="UPF0232 PROTEIN SCO3875"/>
    <property type="match status" value="1"/>
</dbReference>
<keyword evidence="3" id="KW-1185">Reference proteome</keyword>
<evidence type="ECO:0000313" key="2">
    <source>
        <dbReference type="EMBL" id="MBI0311653.1"/>
    </source>
</evidence>
<feature type="region of interest" description="Disordered" evidence="1">
    <location>
        <begin position="22"/>
        <end position="51"/>
    </location>
</feature>
<feature type="region of interest" description="Disordered" evidence="1">
    <location>
        <begin position="154"/>
        <end position="215"/>
    </location>
</feature>
<dbReference type="RefSeq" id="WP_198274939.1">
    <property type="nucleotide sequence ID" value="NZ_BAAAIF010000018.1"/>
</dbReference>
<dbReference type="Proteomes" id="UP000638849">
    <property type="component" value="Unassembled WGS sequence"/>
</dbReference>
<dbReference type="EMBL" id="JAEEAQ010000005">
    <property type="protein sequence ID" value="MBI0311653.1"/>
    <property type="molecule type" value="Genomic_DNA"/>
</dbReference>
<feature type="compositionally biased region" description="Basic and acidic residues" evidence="1">
    <location>
        <begin position="185"/>
        <end position="201"/>
    </location>
</feature>
<dbReference type="Pfam" id="PF05258">
    <property type="entry name" value="DciA"/>
    <property type="match status" value="1"/>
</dbReference>
<sequence length="267" mass="29066">MTTEQVPGSGADLARIALRQAKEAARRAGLKPKKERKAGRRKTRGDGRDPVALGSVMQQLTVDQGWQRDVDGGNLVNRWATLVGADRAAHWRAIAYDERTRTLTVACDSDAWAATLRLSHRQVVADVNRALGGNSSPRSADPLARIEVRKGAAPALTSPTPAMAPPVPTRAAPPGAAPPTSGEYVEIRERLRAERARRDAEQSVPSRATPAWFREPQTAFREAQYVQEAEQERVLRAADTHSKALQRARAERAGRSTPAPQRTRGVA</sequence>
<evidence type="ECO:0000313" key="3">
    <source>
        <dbReference type="Proteomes" id="UP000638849"/>
    </source>
</evidence>
<name>A0ABS0R2X9_9ACTN</name>
<dbReference type="PANTHER" id="PTHR36456:SF1">
    <property type="entry name" value="UPF0232 PROTEIN SCO3875"/>
    <property type="match status" value="1"/>
</dbReference>
<comment type="caution">
    <text evidence="2">The sequence shown here is derived from an EMBL/GenBank/DDBJ whole genome shotgun (WGS) entry which is preliminary data.</text>
</comment>
<reference evidence="2 3" key="1">
    <citation type="submission" date="2020-12" db="EMBL/GenBank/DDBJ databases">
        <authorList>
            <person name="Kusuma A.B."/>
            <person name="Nouioui I."/>
            <person name="Goodfellow M."/>
        </authorList>
    </citation>
    <scope>NUCLEOTIDE SEQUENCE [LARGE SCALE GENOMIC DNA]</scope>
    <source>
        <strain evidence="2 3">DSM 41764</strain>
    </source>
</reference>
<evidence type="ECO:0000256" key="1">
    <source>
        <dbReference type="SAM" id="MobiDB-lite"/>
    </source>
</evidence>
<feature type="compositionally biased region" description="Basic residues" evidence="1">
    <location>
        <begin position="28"/>
        <end position="43"/>
    </location>
</feature>
<protein>
    <submittedName>
        <fullName evidence="2">DUF721 domain-containing protein</fullName>
    </submittedName>
</protein>
<feature type="compositionally biased region" description="Basic and acidic residues" evidence="1">
    <location>
        <begin position="238"/>
        <end position="254"/>
    </location>
</feature>
<dbReference type="InterPro" id="IPR007922">
    <property type="entry name" value="DciA-like"/>
</dbReference>
<accession>A0ABS0R2X9</accession>
<feature type="region of interest" description="Disordered" evidence="1">
    <location>
        <begin position="238"/>
        <end position="267"/>
    </location>
</feature>
<feature type="compositionally biased region" description="Low complexity" evidence="1">
    <location>
        <begin position="169"/>
        <end position="180"/>
    </location>
</feature>
<organism evidence="2 3">
    <name type="scientific">Streptomyces javensis</name>
    <dbReference type="NCBI Taxonomy" id="114698"/>
    <lineage>
        <taxon>Bacteria</taxon>
        <taxon>Bacillati</taxon>
        <taxon>Actinomycetota</taxon>
        <taxon>Actinomycetes</taxon>
        <taxon>Kitasatosporales</taxon>
        <taxon>Streptomycetaceae</taxon>
        <taxon>Streptomyces</taxon>
        <taxon>Streptomyces violaceusniger group</taxon>
    </lineage>
</organism>
<proteinExistence type="predicted"/>